<proteinExistence type="predicted"/>
<reference evidence="2" key="1">
    <citation type="submission" date="2023-04" db="EMBL/GenBank/DDBJ databases">
        <authorList>
            <person name="Vijverberg K."/>
            <person name="Xiong W."/>
            <person name="Schranz E."/>
        </authorList>
    </citation>
    <scope>NUCLEOTIDE SEQUENCE</scope>
</reference>
<evidence type="ECO:0000313" key="2">
    <source>
        <dbReference type="EMBL" id="CAI9259833.1"/>
    </source>
</evidence>
<sequence>MFWWSGDGSGPHEGNIGQNHVDGKGDVNDDVYEDDIGKNTDLLNEKDNEDDEQGNGSGLNKEEAMNLNFVVENVTKSVDLIDNQEDVSFSQFICDPVVESFLKTLDQGTENVVDGCINQKRVEDDVNENLTGFEKNEFDDRTINLGEDDKVIVAKKDGECEDVEVDLDLGKPREDFSNKNKDGETVEDGLEIIQLKDSKETQSLKMYKVEGKVEKFFVPSFSIGFSQDSEDDAYFDDKYGVVFKPLYLKEINHVKANEMADKNLTPVRLIMPWRTVYNKVDCGIFARRHMESYFREKSYKWKCGLPKEGGSQEKNYGKVENEIYNNNFNF</sequence>
<accession>A0AA35Y6N8</accession>
<keyword evidence="3" id="KW-1185">Reference proteome</keyword>
<organism evidence="2 3">
    <name type="scientific">Lactuca saligna</name>
    <name type="common">Willowleaf lettuce</name>
    <dbReference type="NCBI Taxonomy" id="75948"/>
    <lineage>
        <taxon>Eukaryota</taxon>
        <taxon>Viridiplantae</taxon>
        <taxon>Streptophyta</taxon>
        <taxon>Embryophyta</taxon>
        <taxon>Tracheophyta</taxon>
        <taxon>Spermatophyta</taxon>
        <taxon>Magnoliopsida</taxon>
        <taxon>eudicotyledons</taxon>
        <taxon>Gunneridae</taxon>
        <taxon>Pentapetalae</taxon>
        <taxon>asterids</taxon>
        <taxon>campanulids</taxon>
        <taxon>Asterales</taxon>
        <taxon>Asteraceae</taxon>
        <taxon>Cichorioideae</taxon>
        <taxon>Cichorieae</taxon>
        <taxon>Lactucinae</taxon>
        <taxon>Lactuca</taxon>
    </lineage>
</organism>
<feature type="compositionally biased region" description="Basic and acidic residues" evidence="1">
    <location>
        <begin position="35"/>
        <end position="46"/>
    </location>
</feature>
<name>A0AA35Y6N8_LACSI</name>
<evidence type="ECO:0000313" key="3">
    <source>
        <dbReference type="Proteomes" id="UP001177003"/>
    </source>
</evidence>
<evidence type="ECO:0008006" key="4">
    <source>
        <dbReference type="Google" id="ProtNLM"/>
    </source>
</evidence>
<dbReference type="EMBL" id="OX465086">
    <property type="protein sequence ID" value="CAI9259833.1"/>
    <property type="molecule type" value="Genomic_DNA"/>
</dbReference>
<gene>
    <name evidence="2" type="ORF">LSALG_LOCUS702</name>
</gene>
<dbReference type="Proteomes" id="UP001177003">
    <property type="component" value="Chromosome 0"/>
</dbReference>
<evidence type="ECO:0000256" key="1">
    <source>
        <dbReference type="SAM" id="MobiDB-lite"/>
    </source>
</evidence>
<dbReference type="AlphaFoldDB" id="A0AA35Y6N8"/>
<feature type="region of interest" description="Disordered" evidence="1">
    <location>
        <begin position="1"/>
        <end position="61"/>
    </location>
</feature>
<protein>
    <recommendedName>
        <fullName evidence="4">Ubiquitin-like protease family profile domain-containing protein</fullName>
    </recommendedName>
</protein>